<name>A0A6J4HEQ0_9ACTN</name>
<sequence>MSAPTDLTQCTASELLELYRRKEASPVEATQAVLDRIDGRGRPLNAFCLVAAEEALRSAQESATRWQRQETAGPLDGVPTSIKDLILTRGWPTLRGSRTVGADQPWDVDAPATARLREAGAVLVGKTTTPEFGCKGETNSPLTGITRNPWDLSRTAGGSSGGTAAAVAAGLGPLSVGTDGAGSVRIPAAFCGNVGFKPSFGRVPAHPLSPFGTVAHLGPHTMSVSDAALVMNVLAQPDARDWTSLPPTDVDHTAGLDDGVAGLRIAFSPTLGYAQGVHREVAAAVETAAAELADAGAHVEAVDPGFDDPLEVTTGLWFSGSWTIWSTLSAEQRAGTDPDFAAQAELGSGLSNLDVQRLVLRRGELGSMMRQWMTRFDLLVTPTVAVPAFEARPAGHTPMSPESMLGWTPFSYPFNLTQQPACTIPCGLTSDGLPIGLQLVGPMFADALVLRAARAYEQRHPVPRPPS</sequence>
<evidence type="ECO:0000256" key="1">
    <source>
        <dbReference type="ARBA" id="ARBA00009199"/>
    </source>
</evidence>
<dbReference type="InterPro" id="IPR000120">
    <property type="entry name" value="Amidase"/>
</dbReference>
<reference evidence="3" key="1">
    <citation type="submission" date="2020-02" db="EMBL/GenBank/DDBJ databases">
        <authorList>
            <person name="Meier V. D."/>
        </authorList>
    </citation>
    <scope>NUCLEOTIDE SEQUENCE</scope>
    <source>
        <strain evidence="3">AVDCRST_MAG20</strain>
    </source>
</reference>
<dbReference type="AlphaFoldDB" id="A0A6J4HEQ0"/>
<dbReference type="PANTHER" id="PTHR11895:SF7">
    <property type="entry name" value="GLUTAMYL-TRNA(GLN) AMIDOTRANSFERASE SUBUNIT A, MITOCHONDRIAL"/>
    <property type="match status" value="1"/>
</dbReference>
<feature type="domain" description="Amidase" evidence="2">
    <location>
        <begin position="28"/>
        <end position="450"/>
    </location>
</feature>
<dbReference type="PROSITE" id="PS00571">
    <property type="entry name" value="AMIDASES"/>
    <property type="match status" value="1"/>
</dbReference>
<dbReference type="GO" id="GO:0003824">
    <property type="term" value="F:catalytic activity"/>
    <property type="evidence" value="ECO:0007669"/>
    <property type="project" value="InterPro"/>
</dbReference>
<dbReference type="Pfam" id="PF01425">
    <property type="entry name" value="Amidase"/>
    <property type="match status" value="1"/>
</dbReference>
<dbReference type="SUPFAM" id="SSF75304">
    <property type="entry name" value="Amidase signature (AS) enzymes"/>
    <property type="match status" value="1"/>
</dbReference>
<proteinExistence type="inferred from homology"/>
<accession>A0A6J4HEQ0</accession>
<dbReference type="PANTHER" id="PTHR11895">
    <property type="entry name" value="TRANSAMIDASE"/>
    <property type="match status" value="1"/>
</dbReference>
<protein>
    <submittedName>
        <fullName evidence="3">Amidase family protein SAV_5232</fullName>
    </submittedName>
</protein>
<evidence type="ECO:0000313" key="3">
    <source>
        <dbReference type="EMBL" id="CAA9222366.1"/>
    </source>
</evidence>
<dbReference type="InterPro" id="IPR020556">
    <property type="entry name" value="Amidase_CS"/>
</dbReference>
<comment type="similarity">
    <text evidence="1">Belongs to the amidase family.</text>
</comment>
<organism evidence="3">
    <name type="scientific">uncultured Acidimicrobiales bacterium</name>
    <dbReference type="NCBI Taxonomy" id="310071"/>
    <lineage>
        <taxon>Bacteria</taxon>
        <taxon>Bacillati</taxon>
        <taxon>Actinomycetota</taxon>
        <taxon>Acidimicrobiia</taxon>
        <taxon>Acidimicrobiales</taxon>
        <taxon>environmental samples</taxon>
    </lineage>
</organism>
<dbReference type="NCBIfam" id="NF004815">
    <property type="entry name" value="PRK06169.1"/>
    <property type="match status" value="1"/>
</dbReference>
<evidence type="ECO:0000259" key="2">
    <source>
        <dbReference type="Pfam" id="PF01425"/>
    </source>
</evidence>
<dbReference type="EMBL" id="CADCSY010000033">
    <property type="protein sequence ID" value="CAA9222366.1"/>
    <property type="molecule type" value="Genomic_DNA"/>
</dbReference>
<dbReference type="InterPro" id="IPR036928">
    <property type="entry name" value="AS_sf"/>
</dbReference>
<gene>
    <name evidence="3" type="ORF">AVDCRST_MAG20-651</name>
</gene>
<dbReference type="InterPro" id="IPR023631">
    <property type="entry name" value="Amidase_dom"/>
</dbReference>
<dbReference type="Gene3D" id="3.90.1300.10">
    <property type="entry name" value="Amidase signature (AS) domain"/>
    <property type="match status" value="1"/>
</dbReference>